<dbReference type="InterPro" id="IPR029044">
    <property type="entry name" value="Nucleotide-diphossugar_trans"/>
</dbReference>
<reference evidence="1 2" key="1">
    <citation type="submission" date="2016-11" db="EMBL/GenBank/DDBJ databases">
        <title>Mixed transmission modes and dynamic genome evolution in an obligate animal-bacterial symbiosis.</title>
        <authorList>
            <person name="Russell S.L."/>
            <person name="Corbett-Detig R.B."/>
            <person name="Cavanaugh C.M."/>
        </authorList>
    </citation>
    <scope>NUCLEOTIDE SEQUENCE [LARGE SCALE GENOMIC DNA]</scope>
    <source>
        <strain evidence="1">Sveles-Q1</strain>
    </source>
</reference>
<dbReference type="OrthoDB" id="583646at2"/>
<evidence type="ECO:0000313" key="2">
    <source>
        <dbReference type="Proteomes" id="UP000191110"/>
    </source>
</evidence>
<comment type="caution">
    <text evidence="1">The sequence shown here is derived from an EMBL/GenBank/DDBJ whole genome shotgun (WGS) entry which is preliminary data.</text>
</comment>
<dbReference type="Proteomes" id="UP000191110">
    <property type="component" value="Unassembled WGS sequence"/>
</dbReference>
<accession>A0A1T2L1U0</accession>
<protein>
    <recommendedName>
        <fullName evidence="3">Glycosyltransferase</fullName>
    </recommendedName>
</protein>
<dbReference type="PANTHER" id="PTHR35105">
    <property type="entry name" value="EXPRESSED PROTEIN"/>
    <property type="match status" value="1"/>
</dbReference>
<dbReference type="AlphaFoldDB" id="A0A1T2L1U0"/>
<gene>
    <name evidence="1" type="ORF">BOW53_13095</name>
</gene>
<dbReference type="RefSeq" id="WP_078484538.1">
    <property type="nucleotide sequence ID" value="NZ_MPRL01000062.1"/>
</dbReference>
<proteinExistence type="predicted"/>
<evidence type="ECO:0008006" key="3">
    <source>
        <dbReference type="Google" id="ProtNLM"/>
    </source>
</evidence>
<dbReference type="SUPFAM" id="SSF53448">
    <property type="entry name" value="Nucleotide-diphospho-sugar transferases"/>
    <property type="match status" value="1"/>
</dbReference>
<keyword evidence="2" id="KW-1185">Reference proteome</keyword>
<sequence length="247" mass="28575">MLFNTLDSALDAERAVFIGYDPKEDAAAKMCAASIRRHTTVDDLIIIPVIRDQLLAYGLFNRPLDPLGSTQFSITRFLVPYLMGYRGVGIFFDCDMLITRDIKEMFDLFDAQYAVQVVKHDYSPKTEVKMGGLPQTTYPRKQWSSVVIYNCDHPATKQLGKQVVESASPRYLHRFEWLEDEQIGSLPLEYNYLVEEQEGSGELPFNIHHTLGAPLFRDKQRVEYADLWRDEFRLTFGREFAEHDFIT</sequence>
<dbReference type="Gene3D" id="3.90.550.10">
    <property type="entry name" value="Spore Coat Polysaccharide Biosynthesis Protein SpsA, Chain A"/>
    <property type="match status" value="1"/>
</dbReference>
<dbReference type="PANTHER" id="PTHR35105:SF2">
    <property type="entry name" value="PROTEIN CDI"/>
    <property type="match status" value="1"/>
</dbReference>
<organism evidence="1 2">
    <name type="scientific">Solemya pervernicosa gill symbiont</name>
    <dbReference type="NCBI Taxonomy" id="642797"/>
    <lineage>
        <taxon>Bacteria</taxon>
        <taxon>Pseudomonadati</taxon>
        <taxon>Pseudomonadota</taxon>
        <taxon>Gammaproteobacteria</taxon>
        <taxon>sulfur-oxidizing symbionts</taxon>
    </lineage>
</organism>
<dbReference type="EMBL" id="MPRL01000062">
    <property type="protein sequence ID" value="OOZ39065.1"/>
    <property type="molecule type" value="Genomic_DNA"/>
</dbReference>
<name>A0A1T2L1U0_9GAMM</name>
<evidence type="ECO:0000313" key="1">
    <source>
        <dbReference type="EMBL" id="OOZ39065.1"/>
    </source>
</evidence>